<dbReference type="Gene3D" id="3.40.390.10">
    <property type="entry name" value="Collagenase (Catalytic Domain)"/>
    <property type="match status" value="1"/>
</dbReference>
<dbReference type="InterPro" id="IPR047568">
    <property type="entry name" value="ATLF-like_dom"/>
</dbReference>
<comment type="subcellular location">
    <subcellularLocation>
        <location evidence="1">Secreted</location>
    </subcellularLocation>
</comment>
<keyword evidence="2" id="KW-0964">Secreted</keyword>
<feature type="domain" description="ATLF-like" evidence="4">
    <location>
        <begin position="44"/>
        <end position="231"/>
    </location>
</feature>
<dbReference type="GO" id="GO:0005576">
    <property type="term" value="C:extracellular region"/>
    <property type="evidence" value="ECO:0007669"/>
    <property type="project" value="UniProtKB-SubCell"/>
</dbReference>
<organism evidence="5 6">
    <name type="scientific">Parageobacillus genomosp. 1</name>
    <dbReference type="NCBI Taxonomy" id="1295642"/>
    <lineage>
        <taxon>Bacteria</taxon>
        <taxon>Bacillati</taxon>
        <taxon>Bacillota</taxon>
        <taxon>Bacilli</taxon>
        <taxon>Bacillales</taxon>
        <taxon>Anoxybacillaceae</taxon>
        <taxon>Parageobacillus</taxon>
    </lineage>
</organism>
<dbReference type="EMBL" id="AOTZ01000004">
    <property type="protein sequence ID" value="EZP77457.1"/>
    <property type="molecule type" value="Genomic_DNA"/>
</dbReference>
<evidence type="ECO:0000256" key="1">
    <source>
        <dbReference type="ARBA" id="ARBA00004613"/>
    </source>
</evidence>
<evidence type="ECO:0000313" key="6">
    <source>
        <dbReference type="Proteomes" id="UP000023566"/>
    </source>
</evidence>
<keyword evidence="3" id="KW-0732">Signal</keyword>
<name>A0ABC9VFV4_9BACL</name>
<evidence type="ECO:0000256" key="2">
    <source>
        <dbReference type="ARBA" id="ARBA00022525"/>
    </source>
</evidence>
<dbReference type="PROSITE" id="PS51995">
    <property type="entry name" value="ATLF"/>
    <property type="match status" value="1"/>
</dbReference>
<dbReference type="RefSeq" id="WP_043904572.1">
    <property type="nucleotide sequence ID" value="NZ_CM002692.1"/>
</dbReference>
<dbReference type="InterPro" id="IPR014781">
    <property type="entry name" value="Anthrax_toxin_lethal/edema_N/C"/>
</dbReference>
<evidence type="ECO:0000259" key="4">
    <source>
        <dbReference type="PROSITE" id="PS51995"/>
    </source>
</evidence>
<feature type="chain" id="PRO_5044759890" description="ATLF-like domain-containing protein" evidence="3">
    <location>
        <begin position="26"/>
        <end position="235"/>
    </location>
</feature>
<reference evidence="5 6" key="1">
    <citation type="journal article" date="2014" name="Appl. Microbiol. Biotechnol.">
        <title>Transformable facultative thermophile Geobacillus stearothermophilus NUB3621 as a host strain for metabolic engineering.</title>
        <authorList>
            <person name="Blanchard K."/>
            <person name="Robic S."/>
            <person name="Matsumura I."/>
        </authorList>
    </citation>
    <scope>NUCLEOTIDE SEQUENCE [LARGE SCALE GENOMIC DNA]</scope>
    <source>
        <strain evidence="5 6">NUB3621</strain>
    </source>
</reference>
<evidence type="ECO:0000256" key="3">
    <source>
        <dbReference type="SAM" id="SignalP"/>
    </source>
</evidence>
<keyword evidence="6" id="KW-1185">Reference proteome</keyword>
<dbReference type="InterPro" id="IPR024079">
    <property type="entry name" value="MetalloPept_cat_dom_sf"/>
</dbReference>
<evidence type="ECO:0000313" key="5">
    <source>
        <dbReference type="EMBL" id="EZP77457.1"/>
    </source>
</evidence>
<sequence>MKRVLFWSMAVLAIVPLLSFSPYPAAHGVLLDDSNMDIQHTMPYDILRKMIIVPETNFSHKEAKKIIDTLARIDPSILQKAADHHIYIQLLDGKITDEPSAKHLRGKTPRGYLSSSATWDDVPGLGGSHLVLVKIGHSERGKGHGSINLELHEFAHSIDYIVFDHIHETAAFRSIWQEEAAKLFPHHYYFLTYPEEYFAESFAYYYYNENTRKHLQSTAPKTYQFIQDLEQRARR</sequence>
<dbReference type="AlphaFoldDB" id="A0ABC9VFV4"/>
<accession>A0ABC9VFV4</accession>
<gene>
    <name evidence="5" type="ORF">H839_07469</name>
</gene>
<dbReference type="CDD" id="cd20183">
    <property type="entry name" value="M34_PPEP"/>
    <property type="match status" value="1"/>
</dbReference>
<feature type="signal peptide" evidence="3">
    <location>
        <begin position="1"/>
        <end position="25"/>
    </location>
</feature>
<dbReference type="Proteomes" id="UP000023566">
    <property type="component" value="Chromosome"/>
</dbReference>
<dbReference type="Pfam" id="PF07737">
    <property type="entry name" value="ATLF"/>
    <property type="match status" value="1"/>
</dbReference>
<comment type="caution">
    <text evidence="5">The sequence shown here is derived from an EMBL/GenBank/DDBJ whole genome shotgun (WGS) entry which is preliminary data.</text>
</comment>
<proteinExistence type="predicted"/>
<dbReference type="SUPFAM" id="SSF55486">
    <property type="entry name" value="Metalloproteases ('zincins'), catalytic domain"/>
    <property type="match status" value="1"/>
</dbReference>
<protein>
    <recommendedName>
        <fullName evidence="4">ATLF-like domain-containing protein</fullName>
    </recommendedName>
</protein>